<dbReference type="EMBL" id="VIGH01000014">
    <property type="protein sequence ID" value="TQF65313.1"/>
    <property type="molecule type" value="Genomic_DNA"/>
</dbReference>
<accession>A0A541AZ16</accession>
<reference evidence="1 2" key="1">
    <citation type="submission" date="2019-06" db="EMBL/GenBank/DDBJ databases">
        <title>Rhodococcus spaelei sp. nov., isolated from a cave.</title>
        <authorList>
            <person name="Lee S.D."/>
        </authorList>
    </citation>
    <scope>NUCLEOTIDE SEQUENCE [LARGE SCALE GENOMIC DNA]</scope>
    <source>
        <strain evidence="1 2">C9-5</strain>
    </source>
</reference>
<dbReference type="GO" id="GO:0016740">
    <property type="term" value="F:transferase activity"/>
    <property type="evidence" value="ECO:0007669"/>
    <property type="project" value="UniProtKB-KW"/>
</dbReference>
<dbReference type="Proteomes" id="UP000316256">
    <property type="component" value="Unassembled WGS sequence"/>
</dbReference>
<organism evidence="1 2">
    <name type="scientific">Rhodococcus spelaei</name>
    <dbReference type="NCBI Taxonomy" id="2546320"/>
    <lineage>
        <taxon>Bacteria</taxon>
        <taxon>Bacillati</taxon>
        <taxon>Actinomycetota</taxon>
        <taxon>Actinomycetes</taxon>
        <taxon>Mycobacteriales</taxon>
        <taxon>Nocardiaceae</taxon>
        <taxon>Rhodococcus</taxon>
    </lineage>
</organism>
<protein>
    <submittedName>
        <fullName evidence="1">Nucleotidyl transferase AbiEii/AbiGii toxin family protein</fullName>
    </submittedName>
</protein>
<dbReference type="RefSeq" id="WP_142103411.1">
    <property type="nucleotide sequence ID" value="NZ_VIGH01000014.1"/>
</dbReference>
<evidence type="ECO:0000313" key="2">
    <source>
        <dbReference type="Proteomes" id="UP000316256"/>
    </source>
</evidence>
<keyword evidence="1" id="KW-0808">Transferase</keyword>
<dbReference type="Pfam" id="PF08843">
    <property type="entry name" value="AbiEii"/>
    <property type="match status" value="1"/>
</dbReference>
<comment type="caution">
    <text evidence="1">The sequence shown here is derived from an EMBL/GenBank/DDBJ whole genome shotgun (WGS) entry which is preliminary data.</text>
</comment>
<dbReference type="OrthoDB" id="4084402at2"/>
<gene>
    <name evidence="1" type="ORF">FK531_22110</name>
</gene>
<dbReference type="AlphaFoldDB" id="A0A541AZ16"/>
<name>A0A541AZ16_9NOCA</name>
<sequence length="309" mass="34226">MTTDRPPHSSNPAAFARSLKDRIRNETTRRGRTTEQLRREFFLQRFLARVFSEPGDRWLLKGGASLLVRRPDARYSQDIDLLHTSAAVTDALTELAAIAEAGSELDPFRFVFDPPRLMTGGVAGASVKVRVYLGAVQLADFPIDLSTELVPVGEVDYHLPRPVVSMDELAPLPKFALYPLPQQVSDKVCAMYERYGDLRQPSTRYHDLVDLTLIVTAWPLDAAVTRTALQRESARRALTLPTEMTRPAASWTAGYAKIARTVPGLPEHTRRIDGALRIVGDCLDPLLGGHLDTGSWDPIEASWSHSATS</sequence>
<evidence type="ECO:0000313" key="1">
    <source>
        <dbReference type="EMBL" id="TQF65313.1"/>
    </source>
</evidence>
<keyword evidence="2" id="KW-1185">Reference proteome</keyword>
<dbReference type="InterPro" id="IPR014942">
    <property type="entry name" value="AbiEii"/>
</dbReference>
<proteinExistence type="predicted"/>